<keyword evidence="5" id="KW-1185">Reference proteome</keyword>
<accession>A0A8H3VSR1</accession>
<evidence type="ECO:0000313" key="3">
    <source>
        <dbReference type="EMBL" id="KAE9992283.1"/>
    </source>
</evidence>
<feature type="region of interest" description="Disordered" evidence="1">
    <location>
        <begin position="1"/>
        <end position="71"/>
    </location>
</feature>
<dbReference type="AlphaFoldDB" id="A0A8H3VSR1"/>
<dbReference type="EMBL" id="WNWS01000005">
    <property type="protein sequence ID" value="KAE9988655.1"/>
    <property type="molecule type" value="Genomic_DNA"/>
</dbReference>
<comment type="caution">
    <text evidence="3">The sequence shown here is derived from an EMBL/GenBank/DDBJ whole genome shotgun (WGS) entry which is preliminary data.</text>
</comment>
<evidence type="ECO:0000313" key="4">
    <source>
        <dbReference type="Proteomes" id="UP000447873"/>
    </source>
</evidence>
<proteinExistence type="predicted"/>
<dbReference type="OrthoDB" id="10443712at2759"/>
<reference evidence="3 5" key="1">
    <citation type="submission" date="2019-07" db="EMBL/GenBank/DDBJ databases">
        <title>Venturia inaequalis Genome Resource.</title>
        <authorList>
            <person name="Lichtner F.J."/>
        </authorList>
    </citation>
    <scope>NUCLEOTIDE SEQUENCE [LARGE SCALE GENOMIC DNA]</scope>
    <source>
        <strain evidence="2 4">120213</strain>
        <strain evidence="3 5">DMI_063113</strain>
    </source>
</reference>
<protein>
    <submittedName>
        <fullName evidence="3">Uncharacterized protein</fullName>
    </submittedName>
</protein>
<dbReference type="Proteomes" id="UP000447873">
    <property type="component" value="Unassembled WGS sequence"/>
</dbReference>
<dbReference type="Proteomes" id="UP000490939">
    <property type="component" value="Unassembled WGS sequence"/>
</dbReference>
<evidence type="ECO:0000313" key="5">
    <source>
        <dbReference type="Proteomes" id="UP000490939"/>
    </source>
</evidence>
<feature type="compositionally biased region" description="Polar residues" evidence="1">
    <location>
        <begin position="1"/>
        <end position="17"/>
    </location>
</feature>
<gene>
    <name evidence="3" type="ORF">EG327_009544</name>
    <name evidence="2" type="ORF">EG328_008672</name>
</gene>
<name>A0A8H3VSR1_VENIN</name>
<sequence length="81" mass="8574">MASNSLNIPLTTMTTCRPATPSDHPLRSHPVARASDDLSAPPSPANSREEDRAAAAQEPPPSPEEEEEKKTCCCGVGCIIM</sequence>
<organism evidence="3 5">
    <name type="scientific">Venturia inaequalis</name>
    <name type="common">Apple scab fungus</name>
    <dbReference type="NCBI Taxonomy" id="5025"/>
    <lineage>
        <taxon>Eukaryota</taxon>
        <taxon>Fungi</taxon>
        <taxon>Dikarya</taxon>
        <taxon>Ascomycota</taxon>
        <taxon>Pezizomycotina</taxon>
        <taxon>Dothideomycetes</taxon>
        <taxon>Pleosporomycetidae</taxon>
        <taxon>Venturiales</taxon>
        <taxon>Venturiaceae</taxon>
        <taxon>Venturia</taxon>
    </lineage>
</organism>
<evidence type="ECO:0000313" key="2">
    <source>
        <dbReference type="EMBL" id="KAE9988655.1"/>
    </source>
</evidence>
<dbReference type="EMBL" id="WNWR01000064">
    <property type="protein sequence ID" value="KAE9992283.1"/>
    <property type="molecule type" value="Genomic_DNA"/>
</dbReference>
<evidence type="ECO:0000256" key="1">
    <source>
        <dbReference type="SAM" id="MobiDB-lite"/>
    </source>
</evidence>